<accession>J9BUD7</accession>
<dbReference type="SUPFAM" id="SSF54001">
    <property type="entry name" value="Cysteine proteinases"/>
    <property type="match status" value="1"/>
</dbReference>
<proteinExistence type="inferred from homology"/>
<dbReference type="GO" id="GO:0006508">
    <property type="term" value="P:proteolysis"/>
    <property type="evidence" value="ECO:0007669"/>
    <property type="project" value="UniProtKB-KW"/>
</dbReference>
<evidence type="ECO:0000256" key="1">
    <source>
        <dbReference type="ARBA" id="ARBA00007074"/>
    </source>
</evidence>
<dbReference type="Pfam" id="PF00877">
    <property type="entry name" value="NLPC_P60"/>
    <property type="match status" value="1"/>
</dbReference>
<dbReference type="PROSITE" id="PS51257">
    <property type="entry name" value="PROKAR_LIPOPROTEIN"/>
    <property type="match status" value="1"/>
</dbReference>
<reference evidence="7" key="1">
    <citation type="journal article" date="2012" name="PLoS ONE">
        <title>Gene sets for utilization of primary and secondary nutrition supplies in the distal gut of endangered iberian lynx.</title>
        <authorList>
            <person name="Alcaide M."/>
            <person name="Messina E."/>
            <person name="Richter M."/>
            <person name="Bargiela R."/>
            <person name="Peplies J."/>
            <person name="Huws S.A."/>
            <person name="Newbold C.J."/>
            <person name="Golyshin P.N."/>
            <person name="Simon M.A."/>
            <person name="Lopez G."/>
            <person name="Yakimov M.M."/>
            <person name="Ferrer M."/>
        </authorList>
    </citation>
    <scope>NUCLEOTIDE SEQUENCE</scope>
</reference>
<evidence type="ECO:0000256" key="5">
    <source>
        <dbReference type="ARBA" id="ARBA00022807"/>
    </source>
</evidence>
<dbReference type="GO" id="GO:0008234">
    <property type="term" value="F:cysteine-type peptidase activity"/>
    <property type="evidence" value="ECO:0007669"/>
    <property type="project" value="UniProtKB-KW"/>
</dbReference>
<keyword evidence="3" id="KW-0732">Signal</keyword>
<evidence type="ECO:0000256" key="2">
    <source>
        <dbReference type="ARBA" id="ARBA00022670"/>
    </source>
</evidence>
<keyword evidence="4" id="KW-0378">Hydrolase</keyword>
<dbReference type="InterPro" id="IPR000064">
    <property type="entry name" value="NLP_P60_dom"/>
</dbReference>
<evidence type="ECO:0000256" key="4">
    <source>
        <dbReference type="ARBA" id="ARBA00022801"/>
    </source>
</evidence>
<sequence length="183" mass="20772">MTDKPLLNMIPMNRSLIYALLILALPLLLASCGTSAPRVNYQQLAHAAVTLEMDIDLKDNHALYVEAARWMGTPYRGGGHSRKGTDCSGLTSALYQKVYRKKLDRSAEGQRKKNCERVSKSRLREGDLVFFHNGRKKRTASHVGLYLKDRRFIHASTSRGVIVSSLDEPYYRKHWLTGGRPKR</sequence>
<evidence type="ECO:0000256" key="3">
    <source>
        <dbReference type="ARBA" id="ARBA00022729"/>
    </source>
</evidence>
<name>J9BUD7_9ZZZZ</name>
<gene>
    <name evidence="7" type="ORF">EVA_20732</name>
</gene>
<organism evidence="7">
    <name type="scientific">gut metagenome</name>
    <dbReference type="NCBI Taxonomy" id="749906"/>
    <lineage>
        <taxon>unclassified sequences</taxon>
        <taxon>metagenomes</taxon>
        <taxon>organismal metagenomes</taxon>
    </lineage>
</organism>
<evidence type="ECO:0000259" key="6">
    <source>
        <dbReference type="PROSITE" id="PS51935"/>
    </source>
</evidence>
<keyword evidence="2" id="KW-0645">Protease</keyword>
<comment type="caution">
    <text evidence="7">The sequence shown here is derived from an EMBL/GenBank/DDBJ whole genome shotgun (WGS) entry which is preliminary data.</text>
</comment>
<comment type="similarity">
    <text evidence="1">Belongs to the peptidase C40 family.</text>
</comment>
<protein>
    <submittedName>
        <fullName evidence="7">NLP/P60 protein</fullName>
    </submittedName>
</protein>
<dbReference type="Gene3D" id="3.90.1720.10">
    <property type="entry name" value="endopeptidase domain like (from Nostoc punctiforme)"/>
    <property type="match status" value="1"/>
</dbReference>
<dbReference type="InterPro" id="IPR052062">
    <property type="entry name" value="Murein_DD/LD_carboxypeptidase"/>
</dbReference>
<dbReference type="AlphaFoldDB" id="J9BUD7"/>
<evidence type="ECO:0000313" key="7">
    <source>
        <dbReference type="EMBL" id="EJW91175.1"/>
    </source>
</evidence>
<dbReference type="EMBL" id="AMCI01008353">
    <property type="protein sequence ID" value="EJW91175.1"/>
    <property type="molecule type" value="Genomic_DNA"/>
</dbReference>
<dbReference type="PROSITE" id="PS51935">
    <property type="entry name" value="NLPC_P60"/>
    <property type="match status" value="1"/>
</dbReference>
<dbReference type="PANTHER" id="PTHR47360:SF1">
    <property type="entry name" value="ENDOPEPTIDASE NLPC-RELATED"/>
    <property type="match status" value="1"/>
</dbReference>
<keyword evidence="5" id="KW-0788">Thiol protease</keyword>
<dbReference type="InterPro" id="IPR038765">
    <property type="entry name" value="Papain-like_cys_pep_sf"/>
</dbReference>
<dbReference type="PANTHER" id="PTHR47360">
    <property type="entry name" value="MUREIN DD-ENDOPEPTIDASE MEPS/MUREIN LD-CARBOXYPEPTIDASE"/>
    <property type="match status" value="1"/>
</dbReference>
<feature type="domain" description="NlpC/P60" evidence="6">
    <location>
        <begin position="57"/>
        <end position="182"/>
    </location>
</feature>